<reference evidence="1 2" key="1">
    <citation type="submission" date="2021-07" db="EMBL/GenBank/DDBJ databases">
        <authorList>
            <person name="Palmer J.M."/>
        </authorList>
    </citation>
    <scope>NUCLEOTIDE SEQUENCE [LARGE SCALE GENOMIC DNA]</scope>
    <source>
        <strain evidence="1 2">AT_MEX2019</strain>
        <tissue evidence="1">Muscle</tissue>
    </source>
</reference>
<name>A0ABU7CKA7_9TELE</name>
<sequence length="119" mass="13513">MNPLNQWRKPSVKCHMEFKRKFNMEDSPPCLVQSLLTGCSNQRQVRTPPRPVISQGITFKDLLHGRHRSEAVSGRNPLAGKRFWCGAGKTKHRNISDLEKVDLGINWYVNGSVGNGDRK</sequence>
<keyword evidence="2" id="KW-1185">Reference proteome</keyword>
<dbReference type="EMBL" id="JAHUTI010091243">
    <property type="protein sequence ID" value="MED6261984.1"/>
    <property type="molecule type" value="Genomic_DNA"/>
</dbReference>
<protein>
    <submittedName>
        <fullName evidence="1">Uncharacterized protein</fullName>
    </submittedName>
</protein>
<organism evidence="1 2">
    <name type="scientific">Ataeniobius toweri</name>
    <dbReference type="NCBI Taxonomy" id="208326"/>
    <lineage>
        <taxon>Eukaryota</taxon>
        <taxon>Metazoa</taxon>
        <taxon>Chordata</taxon>
        <taxon>Craniata</taxon>
        <taxon>Vertebrata</taxon>
        <taxon>Euteleostomi</taxon>
        <taxon>Actinopterygii</taxon>
        <taxon>Neopterygii</taxon>
        <taxon>Teleostei</taxon>
        <taxon>Neoteleostei</taxon>
        <taxon>Acanthomorphata</taxon>
        <taxon>Ovalentaria</taxon>
        <taxon>Atherinomorphae</taxon>
        <taxon>Cyprinodontiformes</taxon>
        <taxon>Goodeidae</taxon>
        <taxon>Ataeniobius</taxon>
    </lineage>
</organism>
<evidence type="ECO:0000313" key="1">
    <source>
        <dbReference type="EMBL" id="MED6261984.1"/>
    </source>
</evidence>
<gene>
    <name evidence="1" type="ORF">ATANTOWER_012940</name>
</gene>
<evidence type="ECO:0000313" key="2">
    <source>
        <dbReference type="Proteomes" id="UP001345963"/>
    </source>
</evidence>
<dbReference type="Proteomes" id="UP001345963">
    <property type="component" value="Unassembled WGS sequence"/>
</dbReference>
<accession>A0ABU7CKA7</accession>
<proteinExistence type="predicted"/>
<comment type="caution">
    <text evidence="1">The sequence shown here is derived from an EMBL/GenBank/DDBJ whole genome shotgun (WGS) entry which is preliminary data.</text>
</comment>